<dbReference type="GO" id="GO:0042269">
    <property type="term" value="P:regulation of natural killer cell mediated cytotoxicity"/>
    <property type="evidence" value="ECO:0007669"/>
    <property type="project" value="TreeGrafter"/>
</dbReference>
<dbReference type="PANTHER" id="PTHR46784:SF1">
    <property type="entry name" value="KILLER CELL LECTIN-LIKE RECEPTOR SUBFAMILY B MEMBER 1"/>
    <property type="match status" value="1"/>
</dbReference>
<evidence type="ECO:0000256" key="4">
    <source>
        <dbReference type="ARBA" id="ARBA00022989"/>
    </source>
</evidence>
<proteinExistence type="predicted"/>
<dbReference type="GO" id="GO:0030246">
    <property type="term" value="F:carbohydrate binding"/>
    <property type="evidence" value="ECO:0007669"/>
    <property type="project" value="UniProtKB-KW"/>
</dbReference>
<protein>
    <submittedName>
        <fullName evidence="8">Killer cell lectin-like receptor subfamily B member 1B allele B</fullName>
    </submittedName>
</protein>
<reference evidence="8" key="1">
    <citation type="submission" date="2025-08" db="UniProtKB">
        <authorList>
            <consortium name="RefSeq"/>
        </authorList>
    </citation>
    <scope>IDENTIFICATION</scope>
    <source>
        <tissue evidence="8">Blood</tissue>
    </source>
</reference>
<dbReference type="GO" id="GO:0005886">
    <property type="term" value="C:plasma membrane"/>
    <property type="evidence" value="ECO:0007669"/>
    <property type="project" value="TreeGrafter"/>
</dbReference>
<dbReference type="InterPro" id="IPR016186">
    <property type="entry name" value="C-type_lectin-like/link_sf"/>
</dbReference>
<evidence type="ECO:0000313" key="7">
    <source>
        <dbReference type="Proteomes" id="UP001190640"/>
    </source>
</evidence>
<evidence type="ECO:0000259" key="6">
    <source>
        <dbReference type="PROSITE" id="PS50041"/>
    </source>
</evidence>
<evidence type="ECO:0000256" key="3">
    <source>
        <dbReference type="ARBA" id="ARBA00022968"/>
    </source>
</evidence>
<comment type="subcellular location">
    <subcellularLocation>
        <location evidence="1">Membrane</location>
        <topology evidence="1">Single-pass type II membrane protein</topology>
    </subcellularLocation>
</comment>
<dbReference type="Gene3D" id="3.10.100.10">
    <property type="entry name" value="Mannose-Binding Protein A, subunit A"/>
    <property type="match status" value="1"/>
</dbReference>
<keyword evidence="3" id="KW-0735">Signal-anchor</keyword>
<dbReference type="AlphaFoldDB" id="A0AA97J7N9"/>
<dbReference type="GeneID" id="129327717"/>
<dbReference type="PROSITE" id="PS50041">
    <property type="entry name" value="C_TYPE_LECTIN_2"/>
    <property type="match status" value="1"/>
</dbReference>
<keyword evidence="4" id="KW-0472">Membrane</keyword>
<keyword evidence="7" id="KW-1185">Reference proteome</keyword>
<dbReference type="CDD" id="cd03593">
    <property type="entry name" value="CLECT_NK_receptors_like"/>
    <property type="match status" value="1"/>
</dbReference>
<sequence length="190" mass="21365">MSPTLPIPAPSCGGNSGINKPGLETLSYLQQYFCTSLENISENSSCKVCPHNWYLHKQKCYWISTEKLTWNKSMEDCTAKNSQMLVIQNQDEMAFLENVTKPGRLLWIGLRATSSERKWTWVNGSSFDDKLSSKLDPAKANDCGKLNGKQIISESCIIPTSWICEKKVLVIQLEVCPISPFTFKASMNTE</sequence>
<dbReference type="InterPro" id="IPR001304">
    <property type="entry name" value="C-type_lectin-like"/>
</dbReference>
<dbReference type="InterPro" id="IPR033992">
    <property type="entry name" value="NKR-like_CTLD"/>
</dbReference>
<name>A0AA97J7N9_EUBMA</name>
<feature type="domain" description="C-type lectin" evidence="6">
    <location>
        <begin position="56"/>
        <end position="165"/>
    </location>
</feature>
<keyword evidence="2" id="KW-0430">Lectin</keyword>
<accession>A0AA97J7N9</accession>
<dbReference type="InterPro" id="IPR016187">
    <property type="entry name" value="CTDL_fold"/>
</dbReference>
<dbReference type="SUPFAM" id="SSF56436">
    <property type="entry name" value="C-type lectin-like"/>
    <property type="match status" value="1"/>
</dbReference>
<evidence type="ECO:0000256" key="1">
    <source>
        <dbReference type="ARBA" id="ARBA00004606"/>
    </source>
</evidence>
<evidence type="ECO:0000313" key="8">
    <source>
        <dbReference type="RefSeq" id="XP_054832446.1"/>
    </source>
</evidence>
<dbReference type="SMART" id="SM00034">
    <property type="entry name" value="CLECT"/>
    <property type="match status" value="1"/>
</dbReference>
<dbReference type="PANTHER" id="PTHR46784">
    <property type="entry name" value="KILLER CELL LECTIN-LIKE RECEPTOR SUBFAMILY B MEMBER 1"/>
    <property type="match status" value="1"/>
</dbReference>
<keyword evidence="4" id="KW-0812">Transmembrane</keyword>
<dbReference type="GO" id="GO:0009986">
    <property type="term" value="C:cell surface"/>
    <property type="evidence" value="ECO:0007669"/>
    <property type="project" value="TreeGrafter"/>
</dbReference>
<evidence type="ECO:0000256" key="2">
    <source>
        <dbReference type="ARBA" id="ARBA00022734"/>
    </source>
</evidence>
<dbReference type="InterPro" id="IPR051527">
    <property type="entry name" value="KLR_subfamily_B"/>
</dbReference>
<keyword evidence="4" id="KW-1133">Transmembrane helix</keyword>
<gene>
    <name evidence="8" type="primary">LOC129327717</name>
</gene>
<dbReference type="Pfam" id="PF00059">
    <property type="entry name" value="Lectin_C"/>
    <property type="match status" value="1"/>
</dbReference>
<dbReference type="RefSeq" id="XP_054832446.1">
    <property type="nucleotide sequence ID" value="XM_054976471.1"/>
</dbReference>
<dbReference type="GO" id="GO:0038023">
    <property type="term" value="F:signaling receptor activity"/>
    <property type="evidence" value="ECO:0007669"/>
    <property type="project" value="TreeGrafter"/>
</dbReference>
<dbReference type="KEGG" id="emc:129327717"/>
<keyword evidence="5" id="KW-1015">Disulfide bond</keyword>
<dbReference type="Proteomes" id="UP001190640">
    <property type="component" value="Chromosome 4"/>
</dbReference>
<evidence type="ECO:0000256" key="5">
    <source>
        <dbReference type="ARBA" id="ARBA00023157"/>
    </source>
</evidence>
<organism evidence="7 8">
    <name type="scientific">Eublepharis macularius</name>
    <name type="common">Leopard gecko</name>
    <name type="synonym">Cyrtodactylus macularius</name>
    <dbReference type="NCBI Taxonomy" id="481883"/>
    <lineage>
        <taxon>Eukaryota</taxon>
        <taxon>Metazoa</taxon>
        <taxon>Chordata</taxon>
        <taxon>Craniata</taxon>
        <taxon>Vertebrata</taxon>
        <taxon>Euteleostomi</taxon>
        <taxon>Lepidosauria</taxon>
        <taxon>Squamata</taxon>
        <taxon>Bifurcata</taxon>
        <taxon>Gekkota</taxon>
        <taxon>Eublepharidae</taxon>
        <taxon>Eublepharinae</taxon>
        <taxon>Eublepharis</taxon>
    </lineage>
</organism>